<comment type="caution">
    <text evidence="1">The sequence shown here is derived from an EMBL/GenBank/DDBJ whole genome shotgun (WGS) entry which is preliminary data.</text>
</comment>
<reference evidence="1 2" key="1">
    <citation type="submission" date="2019-03" db="EMBL/GenBank/DDBJ databases">
        <title>Genomic Encyclopedia of Type Strains, Phase IV (KMG-IV): sequencing the most valuable type-strain genomes for metagenomic binning, comparative biology and taxonomic classification.</title>
        <authorList>
            <person name="Goeker M."/>
        </authorList>
    </citation>
    <scope>NUCLEOTIDE SEQUENCE [LARGE SCALE GENOMIC DNA]</scope>
    <source>
        <strain evidence="1 2">DSM 7445</strain>
    </source>
</reference>
<gene>
    <name evidence="1" type="ORF">EDC30_10128</name>
</gene>
<protein>
    <submittedName>
        <fullName evidence="1">Tfp pilus assembly protein PilX</fullName>
    </submittedName>
</protein>
<dbReference type="Proteomes" id="UP000295382">
    <property type="component" value="Unassembled WGS sequence"/>
</dbReference>
<dbReference type="Gene3D" id="2.40.30.20">
    <property type="match status" value="1"/>
</dbReference>
<accession>A0A4R3I0L9</accession>
<dbReference type="RefSeq" id="WP_207907187.1">
    <property type="nucleotide sequence ID" value="NZ_SLZQ01000001.1"/>
</dbReference>
<dbReference type="InterPro" id="IPR023366">
    <property type="entry name" value="ATP_synth_asu-like_sf"/>
</dbReference>
<keyword evidence="2" id="KW-1185">Reference proteome</keyword>
<organism evidence="1 2">
    <name type="scientific">Paucimonas lemoignei</name>
    <name type="common">Pseudomonas lemoignei</name>
    <dbReference type="NCBI Taxonomy" id="29443"/>
    <lineage>
        <taxon>Bacteria</taxon>
        <taxon>Pseudomonadati</taxon>
        <taxon>Pseudomonadota</taxon>
        <taxon>Betaproteobacteria</taxon>
        <taxon>Burkholderiales</taxon>
        <taxon>Burkholderiaceae</taxon>
        <taxon>Paucimonas</taxon>
    </lineage>
</organism>
<evidence type="ECO:0000313" key="2">
    <source>
        <dbReference type="Proteomes" id="UP000295382"/>
    </source>
</evidence>
<sequence>MNSTDFLHASFRSRACRMAERGFTLVSAIFLLVVLAALGAAIVTVSTTQHTASALDVLGAQAYQAARAGTEWGLYQYRSNPAAYCNNAATPDTRTFALPAGTALSGFSVTVTCTYTPFGGATIPAQPTDSITYDTATNVATVTTEAPHGLGPGYRIVMSGAGPAGFNGSYLVDSILSPTTFTYFPAVSPGGDATVQGIFTASAASLDRRQIIAVACNQPAGSGCPNASARMDYVERQVQVEF</sequence>
<dbReference type="EMBL" id="SLZQ01000001">
    <property type="protein sequence ID" value="TCS39078.1"/>
    <property type="molecule type" value="Genomic_DNA"/>
</dbReference>
<evidence type="ECO:0000313" key="1">
    <source>
        <dbReference type="EMBL" id="TCS39078.1"/>
    </source>
</evidence>
<dbReference type="AlphaFoldDB" id="A0A4R3I0L9"/>
<proteinExistence type="predicted"/>
<name>A0A4R3I0L9_PAULE</name>